<feature type="domain" description="HYR" evidence="2">
    <location>
        <begin position="93"/>
        <end position="171"/>
    </location>
</feature>
<keyword evidence="1" id="KW-0677">Repeat</keyword>
<evidence type="ECO:0000256" key="1">
    <source>
        <dbReference type="ARBA" id="ARBA00022737"/>
    </source>
</evidence>
<dbReference type="Gene3D" id="2.60.40.10">
    <property type="entry name" value="Immunoglobulins"/>
    <property type="match status" value="2"/>
</dbReference>
<dbReference type="Proteomes" id="UP000221168">
    <property type="component" value="Unassembled WGS sequence"/>
</dbReference>
<sequence>ATGSFTVTVTDGENPVLSGLPSDITQPTDAGLATAVVTWTEPTASDNAPGVTLTSTHTPGDAFPLGETTVTYTATDAAGNTATGSFKVTVTDGENPVLSGLPTDITQPTDAGLATAVVTWTEPTANDNAPGVTLTSTHTPGDAFPIGETTVTYTATDAAGNTATGSFTVTVTDGENPVLSGLPTDITQPTDAGLATAVVTWTEPTASDNAPGVTLTSTHNPGDAFPIGETTVTYTATDAAGNTATGSFKVTVTDGEAPVFVTFPANIAVEIDYPNSDAVVSWTAPTASDNVPSVAVVQTAGPASGSRFPLGVTNVSYKATDGAGNEVTRSFTVTVTQTPPGSVTFEIASPAGGMFTFASQEPALNFSVDVSGGSGRSNAIYIRPGSYPVTFAVPSGFGVADASCTGTSTIDPATKTGEIHLVSGGAVTCTISALDALGTTAGMIGSFIEARGQMILQNQPQLTRRLERLTGQYTNPGGATAFGMGFKSPNLPFSMMVDKNEASFSYSLRRSNAKGGAPQIVGNPVEALASAMNAPFRNGRQKGEPGYVGSPELEAINATPKNNATEPLAYAPDPDSIETIPEQASESSSDDFDPMAHRFDIWAEGTYSRFNAAGGSGDFVIAHLGADYLFTSNLLIGLGAQLDWTRMDQVGGGDISGYGFMVGPYLTVRLQDHLYLDARAAWGRSWNDVSPFGTYRDSFDATRWLVTGALIGDFDVGAFNIKPEARLSWFSEQTESYVDKLNVTIPSFTVSTGTFEFGPTISTKKVLENDMVFSPYLNFKGIWTFDQTNTATGFTAQPGLAEEGIRGRAEVGFGLADDAGFSTNLSAFYDGIGEKDFEAWGLTLSLKKKF</sequence>
<dbReference type="EMBL" id="PDVP01000023">
    <property type="protein sequence ID" value="PHP64769.1"/>
    <property type="molecule type" value="Genomic_DNA"/>
</dbReference>
<feature type="domain" description="HYR" evidence="2">
    <location>
        <begin position="10"/>
        <end position="92"/>
    </location>
</feature>
<dbReference type="InterPro" id="IPR013783">
    <property type="entry name" value="Ig-like_fold"/>
</dbReference>
<evidence type="ECO:0000313" key="5">
    <source>
        <dbReference type="Proteomes" id="UP000221168"/>
    </source>
</evidence>
<dbReference type="InterPro" id="IPR005546">
    <property type="entry name" value="Autotransporte_beta"/>
</dbReference>
<dbReference type="Gene3D" id="2.40.128.130">
    <property type="entry name" value="Autotransporter beta-domain"/>
    <property type="match status" value="1"/>
</dbReference>
<dbReference type="PROSITE" id="PS50825">
    <property type="entry name" value="HYR"/>
    <property type="match status" value="4"/>
</dbReference>
<evidence type="ECO:0008006" key="6">
    <source>
        <dbReference type="Google" id="ProtNLM"/>
    </source>
</evidence>
<dbReference type="NCBIfam" id="TIGR01414">
    <property type="entry name" value="autotrans_barl"/>
    <property type="match status" value="1"/>
</dbReference>
<protein>
    <recommendedName>
        <fullName evidence="6">HYR domain-containing protein</fullName>
    </recommendedName>
</protein>
<keyword evidence="5" id="KW-1185">Reference proteome</keyword>
<dbReference type="Pfam" id="PF02494">
    <property type="entry name" value="HYR"/>
    <property type="match status" value="4"/>
</dbReference>
<name>A0A2G1QH28_9HYPH</name>
<organism evidence="4 5">
    <name type="scientific">Zhengella mangrovi</name>
    <dbReference type="NCBI Taxonomy" id="1982044"/>
    <lineage>
        <taxon>Bacteria</taxon>
        <taxon>Pseudomonadati</taxon>
        <taxon>Pseudomonadota</taxon>
        <taxon>Alphaproteobacteria</taxon>
        <taxon>Hyphomicrobiales</taxon>
        <taxon>Notoacmeibacteraceae</taxon>
        <taxon>Zhengella</taxon>
    </lineage>
</organism>
<dbReference type="AlphaFoldDB" id="A0A2G1QH28"/>
<dbReference type="Pfam" id="PF03797">
    <property type="entry name" value="Autotransporter"/>
    <property type="match status" value="1"/>
</dbReference>
<feature type="domain" description="HYR" evidence="2">
    <location>
        <begin position="255"/>
        <end position="337"/>
    </location>
</feature>
<accession>A0A2G1QH28</accession>
<evidence type="ECO:0000259" key="3">
    <source>
        <dbReference type="PROSITE" id="PS51208"/>
    </source>
</evidence>
<gene>
    <name evidence="4" type="ORF">CSC94_22470</name>
</gene>
<evidence type="ECO:0000313" key="4">
    <source>
        <dbReference type="EMBL" id="PHP64769.1"/>
    </source>
</evidence>
<dbReference type="PANTHER" id="PTHR24273:SF32">
    <property type="entry name" value="HYALIN"/>
    <property type="match status" value="1"/>
</dbReference>
<feature type="domain" description="Autotransporter" evidence="3">
    <location>
        <begin position="594"/>
        <end position="850"/>
    </location>
</feature>
<dbReference type="OrthoDB" id="5720638at2"/>
<dbReference type="PROSITE" id="PS51208">
    <property type="entry name" value="AUTOTRANSPORTER"/>
    <property type="match status" value="1"/>
</dbReference>
<dbReference type="InterPro" id="IPR006315">
    <property type="entry name" value="OM_autotransptr_brl_dom"/>
</dbReference>
<dbReference type="GO" id="GO:0019867">
    <property type="term" value="C:outer membrane"/>
    <property type="evidence" value="ECO:0007669"/>
    <property type="project" value="InterPro"/>
</dbReference>
<reference evidence="4 5" key="1">
    <citation type="submission" date="2017-10" db="EMBL/GenBank/DDBJ databases">
        <title>Sedimentibacterium mangrovi gen. nov., sp. nov., a novel member of family Phyllobacteriacea isolated from mangrove sediment.</title>
        <authorList>
            <person name="Liao H."/>
            <person name="Tian Y."/>
        </authorList>
    </citation>
    <scope>NUCLEOTIDE SEQUENCE [LARGE SCALE GENOMIC DNA]</scope>
    <source>
        <strain evidence="4 5">X9-2-2</strain>
    </source>
</reference>
<dbReference type="RefSeq" id="WP_114647878.1">
    <property type="nucleotide sequence ID" value="NZ_PDVP01000023.1"/>
</dbReference>
<comment type="caution">
    <text evidence="4">The sequence shown here is derived from an EMBL/GenBank/DDBJ whole genome shotgun (WGS) entry which is preliminary data.</text>
</comment>
<proteinExistence type="predicted"/>
<dbReference type="SUPFAM" id="SSF103515">
    <property type="entry name" value="Autotransporter"/>
    <property type="match status" value="1"/>
</dbReference>
<dbReference type="InterPro" id="IPR003410">
    <property type="entry name" value="HYR_dom"/>
</dbReference>
<feature type="non-terminal residue" evidence="4">
    <location>
        <position position="1"/>
    </location>
</feature>
<dbReference type="PANTHER" id="PTHR24273">
    <property type="entry name" value="FI04643P-RELATED"/>
    <property type="match status" value="1"/>
</dbReference>
<feature type="domain" description="HYR" evidence="2">
    <location>
        <begin position="172"/>
        <end position="254"/>
    </location>
</feature>
<dbReference type="SMART" id="SM00869">
    <property type="entry name" value="Autotransporter"/>
    <property type="match status" value="1"/>
</dbReference>
<dbReference type="InterPro" id="IPR036709">
    <property type="entry name" value="Autotransporte_beta_dom_sf"/>
</dbReference>
<evidence type="ECO:0000259" key="2">
    <source>
        <dbReference type="PROSITE" id="PS50825"/>
    </source>
</evidence>